<proteinExistence type="predicted"/>
<comment type="caution">
    <text evidence="1">The sequence shown here is derived from an EMBL/GenBank/DDBJ whole genome shotgun (WGS) entry which is preliminary data.</text>
</comment>
<accession>A0A4U5NT95</accession>
<protein>
    <submittedName>
        <fullName evidence="1">Uncharacterized protein</fullName>
    </submittedName>
</protein>
<reference evidence="1 2" key="1">
    <citation type="journal article" date="2015" name="Genome Biol.">
        <title>Comparative genomics of Steinernema reveals deeply conserved gene regulatory networks.</title>
        <authorList>
            <person name="Dillman A.R."/>
            <person name="Macchietto M."/>
            <person name="Porter C.F."/>
            <person name="Rogers A."/>
            <person name="Williams B."/>
            <person name="Antoshechkin I."/>
            <person name="Lee M.M."/>
            <person name="Goodwin Z."/>
            <person name="Lu X."/>
            <person name="Lewis E.E."/>
            <person name="Goodrich-Blair H."/>
            <person name="Stock S.P."/>
            <person name="Adams B.J."/>
            <person name="Sternberg P.W."/>
            <person name="Mortazavi A."/>
        </authorList>
    </citation>
    <scope>NUCLEOTIDE SEQUENCE [LARGE SCALE GENOMIC DNA]</scope>
    <source>
        <strain evidence="1 2">ALL</strain>
    </source>
</reference>
<dbReference type="AlphaFoldDB" id="A0A4U5NT95"/>
<gene>
    <name evidence="1" type="ORF">L596_011076</name>
</gene>
<reference evidence="1 2" key="2">
    <citation type="journal article" date="2019" name="G3 (Bethesda)">
        <title>Hybrid Assembly of the Genome of the Entomopathogenic Nematode Steinernema carpocapsae Identifies the X-Chromosome.</title>
        <authorList>
            <person name="Serra L."/>
            <person name="Macchietto M."/>
            <person name="Macias-Munoz A."/>
            <person name="McGill C.J."/>
            <person name="Rodriguez I.M."/>
            <person name="Rodriguez B."/>
            <person name="Murad R."/>
            <person name="Mortazavi A."/>
        </authorList>
    </citation>
    <scope>NUCLEOTIDE SEQUENCE [LARGE SCALE GENOMIC DNA]</scope>
    <source>
        <strain evidence="1 2">ALL</strain>
    </source>
</reference>
<name>A0A4U5NT95_STECR</name>
<keyword evidence="2" id="KW-1185">Reference proteome</keyword>
<organism evidence="1 2">
    <name type="scientific">Steinernema carpocapsae</name>
    <name type="common">Entomopathogenic nematode</name>
    <dbReference type="NCBI Taxonomy" id="34508"/>
    <lineage>
        <taxon>Eukaryota</taxon>
        <taxon>Metazoa</taxon>
        <taxon>Ecdysozoa</taxon>
        <taxon>Nematoda</taxon>
        <taxon>Chromadorea</taxon>
        <taxon>Rhabditida</taxon>
        <taxon>Tylenchina</taxon>
        <taxon>Panagrolaimomorpha</taxon>
        <taxon>Strongyloidoidea</taxon>
        <taxon>Steinernematidae</taxon>
        <taxon>Steinernema</taxon>
    </lineage>
</organism>
<dbReference type="EMBL" id="AZBU02000003">
    <property type="protein sequence ID" value="TKR86492.1"/>
    <property type="molecule type" value="Genomic_DNA"/>
</dbReference>
<evidence type="ECO:0000313" key="2">
    <source>
        <dbReference type="Proteomes" id="UP000298663"/>
    </source>
</evidence>
<dbReference type="Proteomes" id="UP000298663">
    <property type="component" value="Unassembled WGS sequence"/>
</dbReference>
<evidence type="ECO:0000313" key="1">
    <source>
        <dbReference type="EMBL" id="TKR86492.1"/>
    </source>
</evidence>
<sequence length="86" mass="9997">MSFYGFTSSLVFSKTFDSYIACACDWNALFRGRLDCLHWYSNFPQIAVRSSHPRRSDSLCLIEGESPVFQPLSVIVETFTFMWLLR</sequence>